<accession>A0A075RAY1</accession>
<gene>
    <name evidence="11" type="ORF">BRLA_c023750</name>
</gene>
<dbReference type="NCBIfam" id="NF003417">
    <property type="entry name" value="PRK04813.1"/>
    <property type="match status" value="3"/>
</dbReference>
<dbReference type="PROSITE" id="PS50075">
    <property type="entry name" value="CARRIER"/>
    <property type="match status" value="3"/>
</dbReference>
<dbReference type="GO" id="GO:0044550">
    <property type="term" value="P:secondary metabolite biosynthetic process"/>
    <property type="evidence" value="ECO:0007669"/>
    <property type="project" value="UniProtKB-ARBA"/>
</dbReference>
<dbReference type="GO" id="GO:0016874">
    <property type="term" value="F:ligase activity"/>
    <property type="evidence" value="ECO:0007669"/>
    <property type="project" value="UniProtKB-KW"/>
</dbReference>
<dbReference type="Gene3D" id="1.10.1200.10">
    <property type="entry name" value="ACP-like"/>
    <property type="match status" value="3"/>
</dbReference>
<dbReference type="GO" id="GO:0005737">
    <property type="term" value="C:cytoplasm"/>
    <property type="evidence" value="ECO:0007669"/>
    <property type="project" value="TreeGrafter"/>
</dbReference>
<dbReference type="CDD" id="cd19534">
    <property type="entry name" value="E_NRPS"/>
    <property type="match status" value="1"/>
</dbReference>
<dbReference type="RefSeq" id="WP_003337612.1">
    <property type="nucleotide sequence ID" value="NZ_CP007806.1"/>
</dbReference>
<dbReference type="KEGG" id="blr:BRLA_c023750"/>
<dbReference type="FunFam" id="3.40.50.980:FF:000001">
    <property type="entry name" value="Non-ribosomal peptide synthetase"/>
    <property type="match status" value="3"/>
</dbReference>
<dbReference type="InterPro" id="IPR001242">
    <property type="entry name" value="Condensation_dom"/>
</dbReference>
<dbReference type="FunFam" id="3.40.50.12780:FF:000012">
    <property type="entry name" value="Non-ribosomal peptide synthetase"/>
    <property type="match status" value="3"/>
</dbReference>
<dbReference type="InterPro" id="IPR025110">
    <property type="entry name" value="AMP-bd_C"/>
</dbReference>
<evidence type="ECO:0000256" key="5">
    <source>
        <dbReference type="ARBA" id="ARBA00022598"/>
    </source>
</evidence>
<feature type="compositionally biased region" description="Basic and acidic residues" evidence="9">
    <location>
        <begin position="1985"/>
        <end position="2000"/>
    </location>
</feature>
<comment type="similarity">
    <text evidence="2">Belongs to the ATP-dependent AMP-binding enzyme family.</text>
</comment>
<protein>
    <submittedName>
        <fullName evidence="11">NRPS domain-containing protein</fullName>
    </submittedName>
</protein>
<dbReference type="STRING" id="1042163.BRLA_c023750"/>
<keyword evidence="5" id="KW-0436">Ligase</keyword>
<dbReference type="PROSITE" id="PS00455">
    <property type="entry name" value="AMP_BINDING"/>
    <property type="match status" value="3"/>
</dbReference>
<dbReference type="InterPro" id="IPR009081">
    <property type="entry name" value="PP-bd_ACP"/>
</dbReference>
<dbReference type="InterPro" id="IPR010071">
    <property type="entry name" value="AA_adenyl_dom"/>
</dbReference>
<dbReference type="InterPro" id="IPR000873">
    <property type="entry name" value="AMP-dep_synth/lig_dom"/>
</dbReference>
<dbReference type="GO" id="GO:0008610">
    <property type="term" value="P:lipid biosynthetic process"/>
    <property type="evidence" value="ECO:0007669"/>
    <property type="project" value="UniProtKB-ARBA"/>
</dbReference>
<feature type="domain" description="Carrier" evidence="10">
    <location>
        <begin position="3041"/>
        <end position="3115"/>
    </location>
</feature>
<keyword evidence="6" id="KW-0677">Repeat</keyword>
<dbReference type="SUPFAM" id="SSF56801">
    <property type="entry name" value="Acetyl-CoA synthetase-like"/>
    <property type="match status" value="3"/>
</dbReference>
<dbReference type="FunFam" id="1.10.1200.10:FF:000005">
    <property type="entry name" value="Nonribosomal peptide synthetase 1"/>
    <property type="match status" value="3"/>
</dbReference>
<dbReference type="InterPro" id="IPR023213">
    <property type="entry name" value="CAT-like_dom_sf"/>
</dbReference>
<evidence type="ECO:0000256" key="1">
    <source>
        <dbReference type="ARBA" id="ARBA00001957"/>
    </source>
</evidence>
<dbReference type="PROSITE" id="PS00012">
    <property type="entry name" value="PHOSPHOPANTETHEINE"/>
    <property type="match status" value="1"/>
</dbReference>
<dbReference type="Pfam" id="PF00550">
    <property type="entry name" value="PP-binding"/>
    <property type="match status" value="3"/>
</dbReference>
<feature type="region of interest" description="Disordered" evidence="9">
    <location>
        <begin position="3019"/>
        <end position="3038"/>
    </location>
</feature>
<keyword evidence="12" id="KW-1185">Reference proteome</keyword>
<dbReference type="NCBIfam" id="TIGR01733">
    <property type="entry name" value="AA-adenyl-dom"/>
    <property type="match status" value="3"/>
</dbReference>
<evidence type="ECO:0000256" key="8">
    <source>
        <dbReference type="ARBA" id="ARBA00023268"/>
    </source>
</evidence>
<dbReference type="Gene3D" id="3.30.559.10">
    <property type="entry name" value="Chloramphenicol acetyltransferase-like domain"/>
    <property type="match status" value="4"/>
</dbReference>
<reference evidence="11 12" key="1">
    <citation type="journal article" date="2011" name="J. Bacteriol.">
        <title>Genome sequence of Brevibacillus laterosporus LMG 15441, a pathogen of invertebrates.</title>
        <authorList>
            <person name="Djukic M."/>
            <person name="Poehlein A."/>
            <person name="Thurmer A."/>
            <person name="Daniel R."/>
        </authorList>
    </citation>
    <scope>NUCLEOTIDE SEQUENCE [LARGE SCALE GENOMIC DNA]</scope>
    <source>
        <strain evidence="11 12">LMG 15441</strain>
    </source>
</reference>
<dbReference type="Gene3D" id="2.30.38.10">
    <property type="entry name" value="Luciferase, Domain 3"/>
    <property type="match status" value="3"/>
</dbReference>
<dbReference type="NCBIfam" id="TIGR01720">
    <property type="entry name" value="NRPS-para261"/>
    <property type="match status" value="1"/>
</dbReference>
<dbReference type="CDD" id="cd19531">
    <property type="entry name" value="LCL_NRPS-like"/>
    <property type="match status" value="2"/>
</dbReference>
<dbReference type="PANTHER" id="PTHR45527:SF1">
    <property type="entry name" value="FATTY ACID SYNTHASE"/>
    <property type="match status" value="1"/>
</dbReference>
<dbReference type="InterPro" id="IPR020845">
    <property type="entry name" value="AMP-binding_CS"/>
</dbReference>
<evidence type="ECO:0000259" key="10">
    <source>
        <dbReference type="PROSITE" id="PS50075"/>
    </source>
</evidence>
<dbReference type="SUPFAM" id="SSF52777">
    <property type="entry name" value="CoA-dependent acyltransferases"/>
    <property type="match status" value="8"/>
</dbReference>
<dbReference type="InterPro" id="IPR036736">
    <property type="entry name" value="ACP-like_sf"/>
</dbReference>
<evidence type="ECO:0000256" key="6">
    <source>
        <dbReference type="ARBA" id="ARBA00022737"/>
    </source>
</evidence>
<evidence type="ECO:0000313" key="11">
    <source>
        <dbReference type="EMBL" id="AIG26695.1"/>
    </source>
</evidence>
<dbReference type="FunFam" id="3.30.559.30:FF:000001">
    <property type="entry name" value="Non-ribosomal peptide synthetase"/>
    <property type="match status" value="1"/>
</dbReference>
<evidence type="ECO:0000256" key="2">
    <source>
        <dbReference type="ARBA" id="ARBA00006432"/>
    </source>
</evidence>
<evidence type="ECO:0000256" key="9">
    <source>
        <dbReference type="SAM" id="MobiDB-lite"/>
    </source>
</evidence>
<dbReference type="GO" id="GO:0043041">
    <property type="term" value="P:amino acid activation for nonribosomal peptide biosynthetic process"/>
    <property type="evidence" value="ECO:0007669"/>
    <property type="project" value="TreeGrafter"/>
</dbReference>
<dbReference type="SUPFAM" id="SSF47336">
    <property type="entry name" value="ACP-like"/>
    <property type="match status" value="3"/>
</dbReference>
<keyword evidence="3" id="KW-0596">Phosphopantetheine</keyword>
<dbReference type="Pfam" id="PF00501">
    <property type="entry name" value="AMP-binding"/>
    <property type="match status" value="3"/>
</dbReference>
<dbReference type="Proteomes" id="UP000005850">
    <property type="component" value="Chromosome"/>
</dbReference>
<feature type="domain" description="Carrier" evidence="10">
    <location>
        <begin position="2007"/>
        <end position="2082"/>
    </location>
</feature>
<dbReference type="GO" id="GO:0017000">
    <property type="term" value="P:antibiotic biosynthetic process"/>
    <property type="evidence" value="ECO:0007669"/>
    <property type="project" value="UniProtKB-KW"/>
</dbReference>
<evidence type="ECO:0000256" key="7">
    <source>
        <dbReference type="ARBA" id="ARBA00023194"/>
    </source>
</evidence>
<dbReference type="Gene3D" id="3.40.50.980">
    <property type="match status" value="6"/>
</dbReference>
<dbReference type="Pfam" id="PF13193">
    <property type="entry name" value="AMP-binding_C"/>
    <property type="match status" value="3"/>
</dbReference>
<feature type="domain" description="Carrier" evidence="10">
    <location>
        <begin position="973"/>
        <end position="1048"/>
    </location>
</feature>
<feature type="region of interest" description="Disordered" evidence="9">
    <location>
        <begin position="1985"/>
        <end position="2007"/>
    </location>
</feature>
<keyword evidence="8" id="KW-0511">Multifunctional enzyme</keyword>
<comment type="cofactor">
    <cofactor evidence="1">
        <name>pantetheine 4'-phosphate</name>
        <dbReference type="ChEBI" id="CHEBI:47942"/>
    </cofactor>
</comment>
<evidence type="ECO:0000256" key="4">
    <source>
        <dbReference type="ARBA" id="ARBA00022553"/>
    </source>
</evidence>
<evidence type="ECO:0000256" key="3">
    <source>
        <dbReference type="ARBA" id="ARBA00022450"/>
    </source>
</evidence>
<dbReference type="EMBL" id="CP007806">
    <property type="protein sequence ID" value="AIG26695.1"/>
    <property type="molecule type" value="Genomic_DNA"/>
</dbReference>
<keyword evidence="4" id="KW-0597">Phosphoprotein</keyword>
<dbReference type="FunFam" id="3.30.300.30:FF:000010">
    <property type="entry name" value="Enterobactin synthetase component F"/>
    <property type="match status" value="3"/>
</dbReference>
<dbReference type="FunFam" id="2.30.38.10:FF:000001">
    <property type="entry name" value="Non-ribosomal peptide synthetase PvdI"/>
    <property type="match status" value="3"/>
</dbReference>
<dbReference type="InterPro" id="IPR006162">
    <property type="entry name" value="Ppantetheine_attach_site"/>
</dbReference>
<dbReference type="Gene3D" id="3.30.559.30">
    <property type="entry name" value="Nonribosomal peptide synthetase, condensation domain"/>
    <property type="match status" value="4"/>
</dbReference>
<sequence length="3588" mass="409938">MSTFRRELVQDMYILSPMQEGMLFHSLLNGDNNSHLVQMTIHIQGKMDVDLFAKSLQMLVSRYDVFRTTFLHEKMKKPVQVVLKERAIPIQFHDLSSFDEWTKMEQADQMKRKDQEATFHITKDPLMRVIILQMKENEYQVIWSFHHIIMDGWCFSIIFDELIQMYDSLVENKPLSLQPVQAYSTFIAWLEKQDQETSLQYWAEYIKDYEHQAVLPKKGSSGEKTAFLPKQYHFSFDRVLTQQLQQIAKNNQVTLPVIFQTIWGLALQRYNSSNDVIFGSVVSGRPTDLQGIERMVGLFINTLPFRVQTSAEQAFCEVVKDVHQRTLSFQQYEHVPLYEIQNHSELKQNLFDHIVVIENYPLVEELKKNSIMQKIGFSILSVEMFEPTNYDLTIMVQPREELHVRLDYNAFVFTTAFIKKMEGHLKQIAACVANNPNVAVKDITMLTQEEYQQVVVELNDTETPYPDKTIHELFAEQVEKTPDQIAVVLENKRLTYRQLDAKSNQLARFLRNKGIGPDRLVGLIMDRSIEMMIGILGILKAGGAFVPIDPAYPAERISYTLEHSGVQILLTQQHLMHKNPSSIETVDIQASSIWSESMDDVANLNSSHDLFYIIYTSGTTGKPKGVMLEHKNMVNLMQFTFATTNIAYKEKVLQYTTCSFDVCYQEIFSTLLSGGELYLITEDTRRNVEKLFTFIEREKISILSLPGAFLKFIFNDKSFSKIFPTCVKHIITAGEQLVVTHELKRYLRNNQVYLHNHYGPSETHVVTTYTIDPNHEIPEIPSIGKPISNTGVYILDKEKKLQPHGIAGELFISGANVGRGYIHNSELTAEKFSTNPFKPKERMYRTGDLARWLPDGNIEYLGRIDQQVKIRGHRIELGEIESHLLNHKDIKEAVVMDQMDEKLTKHIVAYLVLSKKVSIMDLRNYMGKTLPDYMVPSFFVSVDKIPLTPNGKIDRRSLPKPEGTIGADVAYVAPSTELEQKLAIIWQGVLGVPRIGVHDQFFSLGGHSLKAMSLISLIQKECGIDLPLQILFKTPTIQAIARYLENGGKEVDERYISIPPVSVREFYPVSSAQKRMIILHQLSKEGTGYNIPTVMMIEGPLQYKRLEWAVERLVDRHEILRSSFHTVNGESVQRVNPTVNMKVMFLESKEEHIDLMIEQFIQPFPLESAPLIRVGLVKVTEERHYLLVDMHHIISDGVSANIFIHELTKLYQAETLPEQRIQYKDYAVWEKDFFQTEAFHKQEEFWLTGFSGEVAPLNLPTDYPRPMIQSFEGDRYSFEMEKELVDGLYRIAQETQTTLYMVLLAIYNVLVSKYSDQEEVMIGTPIAGRSHADTKSLLGMFVNTLVMRNKPVGSKTFSKFLADVKNNALLAFEHADYPFELLVEKIKLPRDLSRNPLFDTMFILQNTEHTIFELDELKCTPYVPKGKHAKFDVSLEVSEGNNTLKCCLEYSTSLYKKETIERMAGHWLQIIRTVVQNSEISLSDIDMLTEDEKQKVIKQFNDTQAVFSSEHTIQQLFEHQVERRSTGVAVIFEQDQLTYQEVNEKANRLARLLCQKGVRPNQLVGIMVERSFDMVIGTLAILKSGAAFLPIDPEYPEDRIRYMLEDSQAKWVIAQPHLMNKVACDAAYINVSEPILAGFASTNLPPNSQPTDLAYVIYTSGTTGKPKGVMLEHTGIANLQAFFENSLGISEQDCIGQFASHSFDASVWEMFMALTTGARLAIISKEKISDFMRFEDYITCKGVSILTLPPTYAIHLEPKHLPTLRTLITAGSATSFGLVDKWKDKVNYINGYGPTETSVCATYWKAEAESERTSVPIGIPMQNAHVYIVDQYLQLQGIGEVGEMCVSGVGLARGYWNRPELTAEKFVDNPFIPGEKMYKTGDLAKWLPDGNIEYLGRMDHQVKIRGHRVELGEIESLLLQHPAIREAVVLARDDHQGQSYLCAYIVSKEQVTVTEVREYVANELPNYMIPSYFVQLDKMPLTPNDKIDRRALPEPDKNQDSGKSFDAPRNKIEESLVDMWQAVLGIEKIGIRDNFFELGGDSLKAMSVITQVHKAFQIELSLQIFFEAQIIEALSEYISLSEKQLYTPIPIVSRQEYYPVSSAQKRMYVLHQLEGTGISYNMPGMMVIEGALDKDRFKRALQEVMNRHESLRTSYRVVQDQIVQSIQEHVEFDMEYMQAQQQEISEIFQSFVRPFDLVVSPLCRSRLVKLEEERHLFLFDVHHIASDGTSIGIILREIADIYEGKQLPQLPITYKDFSSWQNEFFLTDAIKKQEEYWLNRFAGEIPVVNVPTDYTRPAVKSFDGDQFMMRTGKEIFDGLQKVAARAGTTRYMVLLAAYNVLLSKYSEQEDIIVGTPIAGRSHADVENMVGMFVNTLAMRNKPVGNKTFQDFLKEVRQNALQAYENQDYPFDELVEKLHLERDPSRNPLFDTMFILQNGDVETRVFDQLVMRPYEQGDTLGVSKFDMAFHMTEGQDEIVFRIEYSTKLFTHKTVERMAGHFLQIIRTIIANTEVTLSDIDMLTEEEKQLLLVQFNDNSAVFSSDQTIHQLFEEQVEKHPHEIAVVNEQVQLTYQELNAKANQLARLLREKGVQPNQLVGIMVERSLDMVIGTLAILKSGAAFLPIDPDYPKDRIRYMLEDSRTRWVLAQPHLMNGVDSDAEFINVSTQLPATIAPTNLVSISQPTDLAYVIYTSGTTGKPKGVMLEHTGIANLKTFFEENLGVTKKDHIGQFASQSFDASVWEMFMALVTGARLVIISRDTINDFVKFEEFLNQQRISVLTLPPTYAIHLHPEHLSTLRILITAGSATSFGLVDKWKDKVTYINGYGPTETSICATYWKASERSSIAQSVPIGAPVQNAQVYILNQRHQLQGIGIAGEMCVAGVGLARGYWNRPELTAEKFVANPFNPSQKMYKTGDLARWLPDGTIEYLGRIDHQVKIRGHRVELGEIESLLLLHHQIKEAAVLAREDEQGQSYLCAYLVSDEALSVAEIRGYLADDLPSYMIPSYVVQLAKMPLTPNDKIDRRALPEPNKNSDTKKAYDAPRNELEQLVTEIWQDVLGIEKIGIRDNFFELGGDSIKAIQVLTRLTTAGWKLEMKDLFQNPAIEHVISYVTPSRKKSDQGVVEGEIDLTPIQSWFFTNQFTGMHQWNQAVMLHREKGFDQEAVALAFQKIVEHHDALRMVYKRQNNKIIQWNRGIENHLFDLYRFDLEEEINVDNKILELANEIQSSIDLTEGPLVKVAIFQTGTGDYLLIVIHHLVIDGVSWRILFEDFSTAYSQALLHQDITLPDKTDSVKDWAIQMQKYANSETIIKEMEYWENLEKTAKMTMLPRDFNEVENTQKNTHLLKTELTSEQTENLLRNVNHAYHTEVNDILLTAVGLAFKDWAHTNQVIINLEGHGREDIGNDMNISRTVGWFTSQYPVVLDLDESEDISLQIKLVKENLRHIPKKGVGYDILRYLTIKELRPSLSFGLQPEVSFNYLGQFDSDGKDGVFALSQTNTGNLFSPESERPFLLDISSVVEGRKLQISIGYNKLQYKEETIATLAETYKKYLLLIIEHCMSKEGGELTPSDLGDDDLSFEDLENILELI</sequence>
<dbReference type="SMART" id="SM00823">
    <property type="entry name" value="PKS_PP"/>
    <property type="match status" value="3"/>
</dbReference>
<dbReference type="InterPro" id="IPR045851">
    <property type="entry name" value="AMP-bd_C_sf"/>
</dbReference>
<dbReference type="Gene3D" id="3.30.300.30">
    <property type="match status" value="3"/>
</dbReference>
<name>A0A075RAY1_BRELA</name>
<dbReference type="HOGENOM" id="CLU_224206_0_0_9"/>
<dbReference type="CDD" id="cd19543">
    <property type="entry name" value="DCL_NRPS"/>
    <property type="match status" value="1"/>
</dbReference>
<proteinExistence type="inferred from homology"/>
<dbReference type="Pfam" id="PF00668">
    <property type="entry name" value="Condensation"/>
    <property type="match status" value="4"/>
</dbReference>
<dbReference type="eggNOG" id="COG1020">
    <property type="taxonomic scope" value="Bacteria"/>
</dbReference>
<keyword evidence="7" id="KW-0045">Antibiotic biosynthesis</keyword>
<evidence type="ECO:0000313" key="12">
    <source>
        <dbReference type="Proteomes" id="UP000005850"/>
    </source>
</evidence>
<dbReference type="GO" id="GO:0031177">
    <property type="term" value="F:phosphopantetheine binding"/>
    <property type="evidence" value="ECO:0007669"/>
    <property type="project" value="InterPro"/>
</dbReference>
<dbReference type="InterPro" id="IPR010060">
    <property type="entry name" value="NRPS_synth"/>
</dbReference>
<organism evidence="11 12">
    <name type="scientific">Brevibacillus laterosporus LMG 15441</name>
    <dbReference type="NCBI Taxonomy" id="1042163"/>
    <lineage>
        <taxon>Bacteria</taxon>
        <taxon>Bacillati</taxon>
        <taxon>Bacillota</taxon>
        <taxon>Bacilli</taxon>
        <taxon>Bacillales</taxon>
        <taxon>Paenibacillaceae</taxon>
        <taxon>Brevibacillus</taxon>
    </lineage>
</organism>
<dbReference type="PANTHER" id="PTHR45527">
    <property type="entry name" value="NONRIBOSOMAL PEPTIDE SYNTHETASE"/>
    <property type="match status" value="1"/>
</dbReference>
<dbReference type="InterPro" id="IPR020806">
    <property type="entry name" value="PKS_PP-bd"/>
</dbReference>